<name>A0A392SZ28_9FABA</name>
<dbReference type="AlphaFoldDB" id="A0A392SZ28"/>
<comment type="caution">
    <text evidence="2">The sequence shown here is derived from an EMBL/GenBank/DDBJ whole genome shotgun (WGS) entry which is preliminary data.</text>
</comment>
<evidence type="ECO:0000256" key="1">
    <source>
        <dbReference type="SAM" id="SignalP"/>
    </source>
</evidence>
<dbReference type="Proteomes" id="UP000265520">
    <property type="component" value="Unassembled WGS sequence"/>
</dbReference>
<feature type="chain" id="PRO_5017362499" evidence="1">
    <location>
        <begin position="24"/>
        <end position="72"/>
    </location>
</feature>
<organism evidence="2 3">
    <name type="scientific">Trifolium medium</name>
    <dbReference type="NCBI Taxonomy" id="97028"/>
    <lineage>
        <taxon>Eukaryota</taxon>
        <taxon>Viridiplantae</taxon>
        <taxon>Streptophyta</taxon>
        <taxon>Embryophyta</taxon>
        <taxon>Tracheophyta</taxon>
        <taxon>Spermatophyta</taxon>
        <taxon>Magnoliopsida</taxon>
        <taxon>eudicotyledons</taxon>
        <taxon>Gunneridae</taxon>
        <taxon>Pentapetalae</taxon>
        <taxon>rosids</taxon>
        <taxon>fabids</taxon>
        <taxon>Fabales</taxon>
        <taxon>Fabaceae</taxon>
        <taxon>Papilionoideae</taxon>
        <taxon>50 kb inversion clade</taxon>
        <taxon>NPAAA clade</taxon>
        <taxon>Hologalegina</taxon>
        <taxon>IRL clade</taxon>
        <taxon>Trifolieae</taxon>
        <taxon>Trifolium</taxon>
    </lineage>
</organism>
<keyword evidence="1" id="KW-0732">Signal</keyword>
<sequence>MALQGRNPFMVILLLIFFVSSYASSSVHTTEFEFEYPSFQNSWEIEMVGDTFVNRTTSSVQLTADHSTIRPA</sequence>
<keyword evidence="3" id="KW-1185">Reference proteome</keyword>
<evidence type="ECO:0000313" key="3">
    <source>
        <dbReference type="Proteomes" id="UP000265520"/>
    </source>
</evidence>
<feature type="signal peptide" evidence="1">
    <location>
        <begin position="1"/>
        <end position="23"/>
    </location>
</feature>
<reference evidence="2 3" key="1">
    <citation type="journal article" date="2018" name="Front. Plant Sci.">
        <title>Red Clover (Trifolium pratense) and Zigzag Clover (T. medium) - A Picture of Genomic Similarities and Differences.</title>
        <authorList>
            <person name="Dluhosova J."/>
            <person name="Istvanek J."/>
            <person name="Nedelnik J."/>
            <person name="Repkova J."/>
        </authorList>
    </citation>
    <scope>NUCLEOTIDE SEQUENCE [LARGE SCALE GENOMIC DNA]</scope>
    <source>
        <strain evidence="3">cv. 10/8</strain>
        <tissue evidence="2">Leaf</tissue>
    </source>
</reference>
<proteinExistence type="predicted"/>
<accession>A0A392SZ28</accession>
<feature type="non-terminal residue" evidence="2">
    <location>
        <position position="72"/>
    </location>
</feature>
<dbReference type="EMBL" id="LXQA010457985">
    <property type="protein sequence ID" value="MCI53110.1"/>
    <property type="molecule type" value="Genomic_DNA"/>
</dbReference>
<evidence type="ECO:0000313" key="2">
    <source>
        <dbReference type="EMBL" id="MCI53110.1"/>
    </source>
</evidence>
<protein>
    <submittedName>
        <fullName evidence="2">Uncharacterized protein</fullName>
    </submittedName>
</protein>